<dbReference type="EnsemblMetazoa" id="Aqu2.1.28873_001">
    <property type="protein sequence ID" value="Aqu2.1.28873_001"/>
    <property type="gene ID" value="Aqu2.1.28873"/>
</dbReference>
<dbReference type="AlphaFoldDB" id="A0A1X7UM79"/>
<keyword evidence="1" id="KW-0812">Transmembrane</keyword>
<feature type="transmembrane region" description="Helical" evidence="1">
    <location>
        <begin position="6"/>
        <end position="24"/>
    </location>
</feature>
<dbReference type="InParanoid" id="A0A1X7UM79"/>
<evidence type="ECO:0000313" key="2">
    <source>
        <dbReference type="EnsemblMetazoa" id="Aqu2.1.28873_001"/>
    </source>
</evidence>
<sequence>QFLIGVFVISGTLTFSRIVLTLIVSDLIGKSKQGSGWLFGLMMGAGGLSQSTGPLWTYELYLLVGNRTWLVSTVLSFMQFILIILFIIFFKQFKPKKEPNNNTMNEETVKEEDRKELLQFEEMNEEIDDDKETRVCNFLVIITCSLRIAYTHYSYSSIILKP</sequence>
<proteinExistence type="predicted"/>
<protein>
    <submittedName>
        <fullName evidence="2">Uncharacterized protein</fullName>
    </submittedName>
</protein>
<reference evidence="2" key="1">
    <citation type="submission" date="2017-05" db="UniProtKB">
        <authorList>
            <consortium name="EnsemblMetazoa"/>
        </authorList>
    </citation>
    <scope>IDENTIFICATION</scope>
</reference>
<dbReference type="SUPFAM" id="SSF103473">
    <property type="entry name" value="MFS general substrate transporter"/>
    <property type="match status" value="1"/>
</dbReference>
<dbReference type="InterPro" id="IPR036259">
    <property type="entry name" value="MFS_trans_sf"/>
</dbReference>
<keyword evidence="1" id="KW-1133">Transmembrane helix</keyword>
<keyword evidence="1" id="KW-0472">Membrane</keyword>
<accession>A0A1X7UM79</accession>
<feature type="transmembrane region" description="Helical" evidence="1">
    <location>
        <begin position="36"/>
        <end position="57"/>
    </location>
</feature>
<evidence type="ECO:0000256" key="1">
    <source>
        <dbReference type="SAM" id="Phobius"/>
    </source>
</evidence>
<organism evidence="2">
    <name type="scientific">Amphimedon queenslandica</name>
    <name type="common">Sponge</name>
    <dbReference type="NCBI Taxonomy" id="400682"/>
    <lineage>
        <taxon>Eukaryota</taxon>
        <taxon>Metazoa</taxon>
        <taxon>Porifera</taxon>
        <taxon>Demospongiae</taxon>
        <taxon>Heteroscleromorpha</taxon>
        <taxon>Haplosclerida</taxon>
        <taxon>Niphatidae</taxon>
        <taxon>Amphimedon</taxon>
    </lineage>
</organism>
<feature type="transmembrane region" description="Helical" evidence="1">
    <location>
        <begin position="69"/>
        <end position="90"/>
    </location>
</feature>
<name>A0A1X7UM79_AMPQE</name>